<evidence type="ECO:0000313" key="9">
    <source>
        <dbReference type="Proteomes" id="UP000257109"/>
    </source>
</evidence>
<comment type="caution">
    <text evidence="8">The sequence shown here is derived from an EMBL/GenBank/DDBJ whole genome shotgun (WGS) entry which is preliminary data.</text>
</comment>
<keyword evidence="4" id="KW-0804">Transcription</keyword>
<dbReference type="SMART" id="SM00774">
    <property type="entry name" value="WRKY"/>
    <property type="match status" value="1"/>
</dbReference>
<accession>A0A371E4B5</accession>
<reference evidence="8" key="1">
    <citation type="submission" date="2018-05" db="EMBL/GenBank/DDBJ databases">
        <title>Draft genome of Mucuna pruriens seed.</title>
        <authorList>
            <person name="Nnadi N.E."/>
            <person name="Vos R."/>
            <person name="Hasami M.H."/>
            <person name="Devisetty U.K."/>
            <person name="Aguiy J.C."/>
        </authorList>
    </citation>
    <scope>NUCLEOTIDE SEQUENCE [LARGE SCALE GENOMIC DNA]</scope>
    <source>
        <strain evidence="8">JCA_2017</strain>
    </source>
</reference>
<feature type="compositionally biased region" description="Polar residues" evidence="6">
    <location>
        <begin position="89"/>
        <end position="102"/>
    </location>
</feature>
<dbReference type="Pfam" id="PF03106">
    <property type="entry name" value="WRKY"/>
    <property type="match status" value="1"/>
</dbReference>
<proteinExistence type="predicted"/>
<keyword evidence="2" id="KW-0805">Transcription regulation</keyword>
<dbReference type="AlphaFoldDB" id="A0A371E4B5"/>
<dbReference type="PROSITE" id="PS50811">
    <property type="entry name" value="WRKY"/>
    <property type="match status" value="1"/>
</dbReference>
<dbReference type="GO" id="GO:0005634">
    <property type="term" value="C:nucleus"/>
    <property type="evidence" value="ECO:0007669"/>
    <property type="project" value="UniProtKB-SubCell"/>
</dbReference>
<protein>
    <submittedName>
        <fullName evidence="8">WRKY transcription factor 70</fullName>
    </submittedName>
</protein>
<keyword evidence="3" id="KW-0238">DNA-binding</keyword>
<dbReference type="STRING" id="157652.A0A371E4B5"/>
<keyword evidence="9" id="KW-1185">Reference proteome</keyword>
<evidence type="ECO:0000256" key="4">
    <source>
        <dbReference type="ARBA" id="ARBA00023163"/>
    </source>
</evidence>
<evidence type="ECO:0000256" key="1">
    <source>
        <dbReference type="ARBA" id="ARBA00004123"/>
    </source>
</evidence>
<dbReference type="Proteomes" id="UP000257109">
    <property type="component" value="Unassembled WGS sequence"/>
</dbReference>
<organism evidence="8 9">
    <name type="scientific">Mucuna pruriens</name>
    <name type="common">Velvet bean</name>
    <name type="synonym">Dolichos pruriens</name>
    <dbReference type="NCBI Taxonomy" id="157652"/>
    <lineage>
        <taxon>Eukaryota</taxon>
        <taxon>Viridiplantae</taxon>
        <taxon>Streptophyta</taxon>
        <taxon>Embryophyta</taxon>
        <taxon>Tracheophyta</taxon>
        <taxon>Spermatophyta</taxon>
        <taxon>Magnoliopsida</taxon>
        <taxon>eudicotyledons</taxon>
        <taxon>Gunneridae</taxon>
        <taxon>Pentapetalae</taxon>
        <taxon>rosids</taxon>
        <taxon>fabids</taxon>
        <taxon>Fabales</taxon>
        <taxon>Fabaceae</taxon>
        <taxon>Papilionoideae</taxon>
        <taxon>50 kb inversion clade</taxon>
        <taxon>NPAAA clade</taxon>
        <taxon>indigoferoid/millettioid clade</taxon>
        <taxon>Phaseoleae</taxon>
        <taxon>Mucuna</taxon>
    </lineage>
</organism>
<dbReference type="Gene3D" id="2.20.25.80">
    <property type="entry name" value="WRKY domain"/>
    <property type="match status" value="1"/>
</dbReference>
<gene>
    <name evidence="8" type="primary">WRKY70</name>
    <name evidence="8" type="ORF">CR513_60956</name>
</gene>
<evidence type="ECO:0000256" key="3">
    <source>
        <dbReference type="ARBA" id="ARBA00023125"/>
    </source>
</evidence>
<evidence type="ECO:0000313" key="8">
    <source>
        <dbReference type="EMBL" id="RDX60870.1"/>
    </source>
</evidence>
<name>A0A371E4B5_MUCPR</name>
<feature type="domain" description="WRKY" evidence="7">
    <location>
        <begin position="132"/>
        <end position="194"/>
    </location>
</feature>
<evidence type="ECO:0000259" key="7">
    <source>
        <dbReference type="PROSITE" id="PS50811"/>
    </source>
</evidence>
<feature type="region of interest" description="Disordered" evidence="6">
    <location>
        <begin position="89"/>
        <end position="118"/>
    </location>
</feature>
<dbReference type="PANTHER" id="PTHR31282">
    <property type="entry name" value="WRKY TRANSCRIPTION FACTOR 21-RELATED"/>
    <property type="match status" value="1"/>
</dbReference>
<keyword evidence="5" id="KW-0539">Nucleus</keyword>
<feature type="non-terminal residue" evidence="8">
    <location>
        <position position="1"/>
    </location>
</feature>
<evidence type="ECO:0000256" key="5">
    <source>
        <dbReference type="ARBA" id="ARBA00023242"/>
    </source>
</evidence>
<comment type="subcellular location">
    <subcellularLocation>
        <location evidence="1">Nucleus</location>
    </subcellularLocation>
</comment>
<dbReference type="InterPro" id="IPR036576">
    <property type="entry name" value="WRKY_dom_sf"/>
</dbReference>
<dbReference type="EMBL" id="QJKJ01016525">
    <property type="protein sequence ID" value="RDX60870.1"/>
    <property type="molecule type" value="Genomic_DNA"/>
</dbReference>
<dbReference type="GO" id="GO:0003700">
    <property type="term" value="F:DNA-binding transcription factor activity"/>
    <property type="evidence" value="ECO:0007669"/>
    <property type="project" value="InterPro"/>
</dbReference>
<feature type="compositionally biased region" description="Basic residues" evidence="6">
    <location>
        <begin position="106"/>
        <end position="118"/>
    </location>
</feature>
<sequence length="271" mass="30379">MKKMICGESESVSGKKKRVIMKELVKGQEAATQLKLLLQNPFGSEVSLSSQELMAIVLTSFTQALFIITSSSLEPSSAHDLTHRTLLNASPVATSGNDPSSDSRNRSQKAGRGRYNRRKGAVTWTKLSCTTDDKYAWRKYGQKEIHNSEFPRSYFRCSHKGDKGCRATKQVQRDQDNPDMYLTTYIGIHTCNATPKATHSTKDCTTWESFLLNSDHDSEVPPNVQDHHICSPSLTIEQEFPKENTSSDVTDFNLDPILWSDLKDFLPPSCP</sequence>
<dbReference type="SUPFAM" id="SSF118290">
    <property type="entry name" value="WRKY DNA-binding domain"/>
    <property type="match status" value="1"/>
</dbReference>
<dbReference type="InterPro" id="IPR044810">
    <property type="entry name" value="WRKY_plant"/>
</dbReference>
<evidence type="ECO:0000256" key="2">
    <source>
        <dbReference type="ARBA" id="ARBA00023015"/>
    </source>
</evidence>
<evidence type="ECO:0000256" key="6">
    <source>
        <dbReference type="SAM" id="MobiDB-lite"/>
    </source>
</evidence>
<dbReference type="GO" id="GO:0043565">
    <property type="term" value="F:sequence-specific DNA binding"/>
    <property type="evidence" value="ECO:0007669"/>
    <property type="project" value="InterPro"/>
</dbReference>
<dbReference type="OrthoDB" id="2021064at2759"/>
<dbReference type="InterPro" id="IPR003657">
    <property type="entry name" value="WRKY_dom"/>
</dbReference>